<dbReference type="OrthoDB" id="913269at2759"/>
<protein>
    <submittedName>
        <fullName evidence="1">Uncharacterized protein</fullName>
    </submittedName>
</protein>
<reference evidence="1 2" key="1">
    <citation type="submission" date="2019-12" db="EMBL/GenBank/DDBJ databases">
        <authorList>
            <person name="Alioto T."/>
            <person name="Alioto T."/>
            <person name="Gomez Garrido J."/>
        </authorList>
    </citation>
    <scope>NUCLEOTIDE SEQUENCE [LARGE SCALE GENOMIC DNA]</scope>
</reference>
<dbReference type="Proteomes" id="UP000594638">
    <property type="component" value="Unassembled WGS sequence"/>
</dbReference>
<dbReference type="AlphaFoldDB" id="A0A8S0RA21"/>
<sequence length="93" mass="11088">SFSQMVSCATTYEMEKQYLKVYTISKFRKVQGEFIRKVYYDLISTSEEHMGTTYEVCEDVLLGDQRKEKYFYSHSIERNVRLFVANTCSSYEE</sequence>
<dbReference type="EMBL" id="CACTIH010002223">
    <property type="protein sequence ID" value="CAA2975038.1"/>
    <property type="molecule type" value="Genomic_DNA"/>
</dbReference>
<evidence type="ECO:0000313" key="2">
    <source>
        <dbReference type="Proteomes" id="UP000594638"/>
    </source>
</evidence>
<organism evidence="1 2">
    <name type="scientific">Olea europaea subsp. europaea</name>
    <dbReference type="NCBI Taxonomy" id="158383"/>
    <lineage>
        <taxon>Eukaryota</taxon>
        <taxon>Viridiplantae</taxon>
        <taxon>Streptophyta</taxon>
        <taxon>Embryophyta</taxon>
        <taxon>Tracheophyta</taxon>
        <taxon>Spermatophyta</taxon>
        <taxon>Magnoliopsida</taxon>
        <taxon>eudicotyledons</taxon>
        <taxon>Gunneridae</taxon>
        <taxon>Pentapetalae</taxon>
        <taxon>asterids</taxon>
        <taxon>lamiids</taxon>
        <taxon>Lamiales</taxon>
        <taxon>Oleaceae</taxon>
        <taxon>Oleeae</taxon>
        <taxon>Olea</taxon>
    </lineage>
</organism>
<feature type="non-terminal residue" evidence="1">
    <location>
        <position position="93"/>
    </location>
</feature>
<proteinExistence type="predicted"/>
<dbReference type="Gramene" id="OE9A044605T1">
    <property type="protein sequence ID" value="OE9A044605C1"/>
    <property type="gene ID" value="OE9A044605"/>
</dbReference>
<accession>A0A8S0RA21</accession>
<feature type="non-terminal residue" evidence="1">
    <location>
        <position position="1"/>
    </location>
</feature>
<keyword evidence="2" id="KW-1185">Reference proteome</keyword>
<evidence type="ECO:0000313" key="1">
    <source>
        <dbReference type="EMBL" id="CAA2975038.1"/>
    </source>
</evidence>
<comment type="caution">
    <text evidence="1">The sequence shown here is derived from an EMBL/GenBank/DDBJ whole genome shotgun (WGS) entry which is preliminary data.</text>
</comment>
<gene>
    <name evidence="1" type="ORF">OLEA9_A044605</name>
</gene>
<name>A0A8S0RA21_OLEEU</name>